<gene>
    <name evidence="1" type="ORF">OCU04_004242</name>
</gene>
<protein>
    <submittedName>
        <fullName evidence="1">Uncharacterized protein</fullName>
    </submittedName>
</protein>
<dbReference type="EMBL" id="JAPEIS010000004">
    <property type="protein sequence ID" value="KAJ8066861.1"/>
    <property type="molecule type" value="Genomic_DNA"/>
</dbReference>
<keyword evidence="2" id="KW-1185">Reference proteome</keyword>
<name>A0A9X0AQ19_9HELO</name>
<comment type="caution">
    <text evidence="1">The sequence shown here is derived from an EMBL/GenBank/DDBJ whole genome shotgun (WGS) entry which is preliminary data.</text>
</comment>
<evidence type="ECO:0000313" key="1">
    <source>
        <dbReference type="EMBL" id="KAJ8066861.1"/>
    </source>
</evidence>
<dbReference type="OrthoDB" id="3535411at2759"/>
<evidence type="ECO:0000313" key="2">
    <source>
        <dbReference type="Proteomes" id="UP001152300"/>
    </source>
</evidence>
<dbReference type="Proteomes" id="UP001152300">
    <property type="component" value="Unassembled WGS sequence"/>
</dbReference>
<organism evidence="1 2">
    <name type="scientific">Sclerotinia nivalis</name>
    <dbReference type="NCBI Taxonomy" id="352851"/>
    <lineage>
        <taxon>Eukaryota</taxon>
        <taxon>Fungi</taxon>
        <taxon>Dikarya</taxon>
        <taxon>Ascomycota</taxon>
        <taxon>Pezizomycotina</taxon>
        <taxon>Leotiomycetes</taxon>
        <taxon>Helotiales</taxon>
        <taxon>Sclerotiniaceae</taxon>
        <taxon>Sclerotinia</taxon>
    </lineage>
</organism>
<reference evidence="1" key="1">
    <citation type="submission" date="2022-11" db="EMBL/GenBank/DDBJ databases">
        <title>Genome Resource of Sclerotinia nivalis Strain SnTB1, a Plant Pathogen Isolated from American Ginseng.</title>
        <authorList>
            <person name="Fan S."/>
        </authorList>
    </citation>
    <scope>NUCLEOTIDE SEQUENCE</scope>
    <source>
        <strain evidence="1">SnTB1</strain>
    </source>
</reference>
<dbReference type="AlphaFoldDB" id="A0A9X0AQ19"/>
<accession>A0A9X0AQ19</accession>
<sequence>MTSTSILNSNLPSGYYENWSMFTRNWSFKTAGSSKEEIEPIAIDPLSTTPEARQGVIDQIQSTKSPNVHQSLAESLAAQVPAMEEKKQSQKDPATLPRHPAIKYVNHNLTIGLDFAPNIGEEPTDITTLVAILPEYAAITTFIHLSIREVPLVRDTFEDYCKRMENINSVVFLLDRFDKIEYFQTKMVSGRSMIPLKSSSVRDGDDGEPTKYTERRSAIGVRLRRLWLCQFCRALDKKERDRTNEFWSALE</sequence>
<proteinExistence type="predicted"/>